<evidence type="ECO:0000313" key="2">
    <source>
        <dbReference type="EMBL" id="RST84299.1"/>
    </source>
</evidence>
<feature type="domain" description="PIN" evidence="1">
    <location>
        <begin position="5"/>
        <end position="118"/>
    </location>
</feature>
<dbReference type="CDD" id="cd18692">
    <property type="entry name" value="PIN_VapC-like"/>
    <property type="match status" value="1"/>
</dbReference>
<dbReference type="Pfam" id="PF01850">
    <property type="entry name" value="PIN"/>
    <property type="match status" value="1"/>
</dbReference>
<dbReference type="Proteomes" id="UP000278398">
    <property type="component" value="Unassembled WGS sequence"/>
</dbReference>
<dbReference type="OrthoDB" id="163436at2"/>
<comment type="caution">
    <text evidence="2">The sequence shown here is derived from an EMBL/GenBank/DDBJ whole genome shotgun (WGS) entry which is preliminary data.</text>
</comment>
<dbReference type="InterPro" id="IPR002716">
    <property type="entry name" value="PIN_dom"/>
</dbReference>
<dbReference type="AlphaFoldDB" id="A0A3S0A403"/>
<dbReference type="InterPro" id="IPR029060">
    <property type="entry name" value="PIN-like_dom_sf"/>
</dbReference>
<reference evidence="2 3" key="1">
    <citation type="submission" date="2018-12" db="EMBL/GenBank/DDBJ databases">
        <title>Mesorhizobium carbonis sp. nov., isolated from coal mine water.</title>
        <authorList>
            <person name="Xin W."/>
            <person name="Xu Z."/>
            <person name="Xiang F."/>
            <person name="Zhang J."/>
            <person name="Xi L."/>
            <person name="Liu J."/>
        </authorList>
    </citation>
    <scope>NUCLEOTIDE SEQUENCE [LARGE SCALE GENOMIC DNA]</scope>
    <source>
        <strain evidence="2 3">B2.3</strain>
    </source>
</reference>
<evidence type="ECO:0000313" key="3">
    <source>
        <dbReference type="Proteomes" id="UP000278398"/>
    </source>
</evidence>
<organism evidence="2 3">
    <name type="scientific">Aquibium carbonis</name>
    <dbReference type="NCBI Taxonomy" id="2495581"/>
    <lineage>
        <taxon>Bacteria</taxon>
        <taxon>Pseudomonadati</taxon>
        <taxon>Pseudomonadota</taxon>
        <taxon>Alphaproteobacteria</taxon>
        <taxon>Hyphomicrobiales</taxon>
        <taxon>Phyllobacteriaceae</taxon>
        <taxon>Aquibium</taxon>
    </lineage>
</organism>
<gene>
    <name evidence="2" type="ORF">EJC49_21335</name>
</gene>
<name>A0A3S0A403_9HYPH</name>
<dbReference type="EMBL" id="RWKW01000097">
    <property type="protein sequence ID" value="RST84299.1"/>
    <property type="molecule type" value="Genomic_DNA"/>
</dbReference>
<proteinExistence type="predicted"/>
<evidence type="ECO:0000259" key="1">
    <source>
        <dbReference type="Pfam" id="PF01850"/>
    </source>
</evidence>
<sequence length="150" mass="16142">MKAALDTNVLVYAEGLNDVEKRDLALDLLRRMPQASTVIPAQVLGELFNVLLRKAGRKPADVRAAILGWRDAFQVAPTTADTMAKAMDLATDHRLGIWDAVVLTVASQAGCRVLLSEDMQAGFTWGGVTVVNPFADEKHDLLVALLGEGS</sequence>
<dbReference type="RefSeq" id="WP_126701954.1">
    <property type="nucleotide sequence ID" value="NZ_RWKW01000097.1"/>
</dbReference>
<protein>
    <submittedName>
        <fullName evidence="2">PIN domain-containing protein</fullName>
    </submittedName>
</protein>
<dbReference type="Gene3D" id="3.40.50.1010">
    <property type="entry name" value="5'-nuclease"/>
    <property type="match status" value="1"/>
</dbReference>
<keyword evidence="3" id="KW-1185">Reference proteome</keyword>
<accession>A0A3S0A403</accession>
<dbReference type="SUPFAM" id="SSF88723">
    <property type="entry name" value="PIN domain-like"/>
    <property type="match status" value="1"/>
</dbReference>